<reference evidence="2 3" key="1">
    <citation type="submission" date="2015-03" db="EMBL/GenBank/DDBJ databases">
        <title>Caedibacter varicaedens, whole genome shotgun sequence.</title>
        <authorList>
            <person name="Suzuki H."/>
            <person name="Dapper A.L."/>
            <person name="Gibson A.K."/>
            <person name="Jackson C."/>
            <person name="Lee H."/>
            <person name="Pejaver V.R."/>
            <person name="Doak T."/>
            <person name="Lynch M."/>
        </authorList>
    </citation>
    <scope>NUCLEOTIDE SEQUENCE [LARGE SCALE GENOMIC DNA]</scope>
</reference>
<comment type="caution">
    <text evidence="2">The sequence shown here is derived from an EMBL/GenBank/DDBJ whole genome shotgun (WGS) entry which is preliminary data.</text>
</comment>
<proteinExistence type="predicted"/>
<keyword evidence="3" id="KW-1185">Reference proteome</keyword>
<name>A0A0K8MCJ9_9PROT</name>
<keyword evidence="1" id="KW-0812">Transmembrane</keyword>
<protein>
    <submittedName>
        <fullName evidence="2">Uncharacterized protein</fullName>
    </submittedName>
</protein>
<sequence length="57" mass="6457">MISGISVVSLTLSYAHSRKARVLHEIMMRRKRFAVPFQAMVTAVSIHFPGLAFVFHI</sequence>
<gene>
    <name evidence="2" type="ORF">Cva_00245</name>
</gene>
<dbReference type="STRING" id="1629334.Cva_00245"/>
<dbReference type="AlphaFoldDB" id="A0A0K8MCJ9"/>
<dbReference type="Proteomes" id="UP000036771">
    <property type="component" value="Unassembled WGS sequence"/>
</dbReference>
<dbReference type="EMBL" id="BBVC01000011">
    <property type="protein sequence ID" value="GAO97609.1"/>
    <property type="molecule type" value="Genomic_DNA"/>
</dbReference>
<keyword evidence="1" id="KW-1133">Transmembrane helix</keyword>
<accession>A0A0K8MCJ9</accession>
<evidence type="ECO:0000313" key="2">
    <source>
        <dbReference type="EMBL" id="GAO97609.1"/>
    </source>
</evidence>
<organism evidence="2 3">
    <name type="scientific">Caedimonas varicaedens</name>
    <dbReference type="NCBI Taxonomy" id="1629334"/>
    <lineage>
        <taxon>Bacteria</taxon>
        <taxon>Pseudomonadati</taxon>
        <taxon>Pseudomonadota</taxon>
        <taxon>Alphaproteobacteria</taxon>
        <taxon>Holosporales</taxon>
        <taxon>Caedimonadaceae</taxon>
        <taxon>Caedimonas</taxon>
    </lineage>
</organism>
<evidence type="ECO:0000313" key="3">
    <source>
        <dbReference type="Proteomes" id="UP000036771"/>
    </source>
</evidence>
<keyword evidence="1" id="KW-0472">Membrane</keyword>
<evidence type="ECO:0000256" key="1">
    <source>
        <dbReference type="SAM" id="Phobius"/>
    </source>
</evidence>
<feature type="transmembrane region" description="Helical" evidence="1">
    <location>
        <begin position="33"/>
        <end position="55"/>
    </location>
</feature>